<dbReference type="EMBL" id="JAEKJZ010000007">
    <property type="protein sequence ID" value="MBN9673695.1"/>
    <property type="molecule type" value="Genomic_DNA"/>
</dbReference>
<sequence length="359" mass="39286">MTEVNLSNIKKSYSDFEVLKNISRKICDGTFFTLLGPSGCGKTTLLRVVAGFVTPTAGSVSFGPEDVTHVAPHRREIGMVFQDYALFPDKTVFENVAYGLRARKKPKEEIQRKVGEYLDRVGLTGLGGRLPSEMSGGQRQRVALARALVVEPRVLLMDEPLSNLDASLRVQMRDVIRSLQLETRTTTIFVTHDQEEALAMSDEIAVMKDGRIDQCGAPDEVYRNPISAYVSRFVGSANLLAAKYICTESDGTSVCEVNGATVRGRQMAAAADGKYLMVARPENLGIQKAIGTPGPGQITGRIQTLQFQGYRTNFHVVLDNGDDVHVNAFGESEASSLERGDQVVISFNDKCLFVPEASR</sequence>
<keyword evidence="3" id="KW-0547">Nucleotide-binding</keyword>
<dbReference type="SMART" id="SM00382">
    <property type="entry name" value="AAA"/>
    <property type="match status" value="1"/>
</dbReference>
<proteinExistence type="inferred from homology"/>
<dbReference type="GO" id="GO:0016887">
    <property type="term" value="F:ATP hydrolysis activity"/>
    <property type="evidence" value="ECO:0007669"/>
    <property type="project" value="InterPro"/>
</dbReference>
<evidence type="ECO:0000256" key="4">
    <source>
        <dbReference type="ARBA" id="ARBA00022840"/>
    </source>
</evidence>
<dbReference type="GO" id="GO:0005524">
    <property type="term" value="F:ATP binding"/>
    <property type="evidence" value="ECO:0007669"/>
    <property type="project" value="UniProtKB-KW"/>
</dbReference>
<dbReference type="InterPro" id="IPR013611">
    <property type="entry name" value="Transp-assoc_OB_typ2"/>
</dbReference>
<dbReference type="SUPFAM" id="SSF50331">
    <property type="entry name" value="MOP-like"/>
    <property type="match status" value="1"/>
</dbReference>
<dbReference type="GO" id="GO:0015697">
    <property type="term" value="P:quaternary ammonium group transport"/>
    <property type="evidence" value="ECO:0007669"/>
    <property type="project" value="UniProtKB-ARBA"/>
</dbReference>
<evidence type="ECO:0000313" key="7">
    <source>
        <dbReference type="Proteomes" id="UP000664096"/>
    </source>
</evidence>
<dbReference type="PANTHER" id="PTHR42781">
    <property type="entry name" value="SPERMIDINE/PUTRESCINE IMPORT ATP-BINDING PROTEIN POTA"/>
    <property type="match status" value="1"/>
</dbReference>
<keyword evidence="4 6" id="KW-0067">ATP-binding</keyword>
<evidence type="ECO:0000256" key="1">
    <source>
        <dbReference type="ARBA" id="ARBA00005417"/>
    </source>
</evidence>
<dbReference type="FunFam" id="3.40.50.300:FF:000425">
    <property type="entry name" value="Probable ABC transporter, ATP-binding subunit"/>
    <property type="match status" value="1"/>
</dbReference>
<evidence type="ECO:0000256" key="3">
    <source>
        <dbReference type="ARBA" id="ARBA00022741"/>
    </source>
</evidence>
<dbReference type="InterPro" id="IPR003593">
    <property type="entry name" value="AAA+_ATPase"/>
</dbReference>
<dbReference type="PANTHER" id="PTHR42781:SF4">
    <property type="entry name" value="SPERMIDINE_PUTRESCINE IMPORT ATP-BINDING PROTEIN POTA"/>
    <property type="match status" value="1"/>
</dbReference>
<dbReference type="InterPro" id="IPR008995">
    <property type="entry name" value="Mo/tungstate-bd_C_term_dom"/>
</dbReference>
<dbReference type="Gene3D" id="3.40.50.300">
    <property type="entry name" value="P-loop containing nucleotide triphosphate hydrolases"/>
    <property type="match status" value="1"/>
</dbReference>
<dbReference type="InterPro" id="IPR050093">
    <property type="entry name" value="ABC_SmlMolc_Importer"/>
</dbReference>
<comment type="caution">
    <text evidence="6">The sequence shown here is derived from an EMBL/GenBank/DDBJ whole genome shotgun (WGS) entry which is preliminary data.</text>
</comment>
<name>A0A939J6V7_9HYPH</name>
<evidence type="ECO:0000256" key="2">
    <source>
        <dbReference type="ARBA" id="ARBA00022448"/>
    </source>
</evidence>
<dbReference type="InterPro" id="IPR017871">
    <property type="entry name" value="ABC_transporter-like_CS"/>
</dbReference>
<accession>A0A939J6V7</accession>
<dbReference type="GO" id="GO:0022857">
    <property type="term" value="F:transmembrane transporter activity"/>
    <property type="evidence" value="ECO:0007669"/>
    <property type="project" value="InterPro"/>
</dbReference>
<dbReference type="SUPFAM" id="SSF52540">
    <property type="entry name" value="P-loop containing nucleoside triphosphate hydrolases"/>
    <property type="match status" value="1"/>
</dbReference>
<dbReference type="RefSeq" id="WP_207143754.1">
    <property type="nucleotide sequence ID" value="NZ_JAEKJZ010000007.1"/>
</dbReference>
<dbReference type="Gene3D" id="2.40.50.100">
    <property type="match status" value="1"/>
</dbReference>
<dbReference type="AlphaFoldDB" id="A0A939J6V7"/>
<evidence type="ECO:0000259" key="5">
    <source>
        <dbReference type="PROSITE" id="PS50893"/>
    </source>
</evidence>
<evidence type="ECO:0000313" key="6">
    <source>
        <dbReference type="EMBL" id="MBN9673695.1"/>
    </source>
</evidence>
<dbReference type="InterPro" id="IPR027417">
    <property type="entry name" value="P-loop_NTPase"/>
</dbReference>
<gene>
    <name evidence="6" type="ORF">JF539_25290</name>
</gene>
<dbReference type="PROSITE" id="PS50893">
    <property type="entry name" value="ABC_TRANSPORTER_2"/>
    <property type="match status" value="1"/>
</dbReference>
<keyword evidence="2" id="KW-0813">Transport</keyword>
<feature type="domain" description="ABC transporter" evidence="5">
    <location>
        <begin position="4"/>
        <end position="234"/>
    </location>
</feature>
<organism evidence="6 7">
    <name type="scientific">Roseibium aggregatum</name>
    <dbReference type="NCBI Taxonomy" id="187304"/>
    <lineage>
        <taxon>Bacteria</taxon>
        <taxon>Pseudomonadati</taxon>
        <taxon>Pseudomonadota</taxon>
        <taxon>Alphaproteobacteria</taxon>
        <taxon>Hyphomicrobiales</taxon>
        <taxon>Stappiaceae</taxon>
        <taxon>Roseibium</taxon>
    </lineage>
</organism>
<dbReference type="Pfam" id="PF08402">
    <property type="entry name" value="TOBE_2"/>
    <property type="match status" value="1"/>
</dbReference>
<dbReference type="GO" id="GO:0043190">
    <property type="term" value="C:ATP-binding cassette (ABC) transporter complex"/>
    <property type="evidence" value="ECO:0007669"/>
    <property type="project" value="InterPro"/>
</dbReference>
<dbReference type="PROSITE" id="PS00211">
    <property type="entry name" value="ABC_TRANSPORTER_1"/>
    <property type="match status" value="1"/>
</dbReference>
<dbReference type="InterPro" id="IPR003439">
    <property type="entry name" value="ABC_transporter-like_ATP-bd"/>
</dbReference>
<protein>
    <submittedName>
        <fullName evidence="6">ABC transporter ATP-binding protein</fullName>
    </submittedName>
</protein>
<dbReference type="Proteomes" id="UP000664096">
    <property type="component" value="Unassembled WGS sequence"/>
</dbReference>
<dbReference type="Pfam" id="PF00005">
    <property type="entry name" value="ABC_tran"/>
    <property type="match status" value="1"/>
</dbReference>
<reference evidence="6" key="1">
    <citation type="submission" date="2020-12" db="EMBL/GenBank/DDBJ databases">
        <title>Oil enriched cultivation method for isolating marine PHA-producing bacteria.</title>
        <authorList>
            <person name="Zheng W."/>
            <person name="Yu S."/>
            <person name="Huang Y."/>
        </authorList>
    </citation>
    <scope>NUCLEOTIDE SEQUENCE</scope>
    <source>
        <strain evidence="6">SY-2-12</strain>
    </source>
</reference>
<comment type="similarity">
    <text evidence="1">Belongs to the ABC transporter superfamily.</text>
</comment>